<comment type="function">
    <text evidence="4">Formation of pseudouridine at positions 38, 39 and 40 in the anticodon stem and loop of transfer RNAs.</text>
</comment>
<dbReference type="OrthoDB" id="9811823at2"/>
<feature type="active site" description="Nucleophile" evidence="4 5">
    <location>
        <position position="52"/>
    </location>
</feature>
<comment type="subunit">
    <text evidence="4">Homodimer.</text>
</comment>
<comment type="similarity">
    <text evidence="1 4 7">Belongs to the tRNA pseudouridine synthase TruA family.</text>
</comment>
<protein>
    <recommendedName>
        <fullName evidence="4">tRNA pseudouridine synthase A</fullName>
        <ecNumber evidence="4">5.4.99.12</ecNumber>
    </recommendedName>
    <alternativeName>
        <fullName evidence="4">tRNA pseudouridine(38-40) synthase</fullName>
    </alternativeName>
    <alternativeName>
        <fullName evidence="4">tRNA pseudouridylate synthase I</fullName>
    </alternativeName>
    <alternativeName>
        <fullName evidence="4">tRNA-uridine isomerase I</fullName>
    </alternativeName>
</protein>
<accession>A0A285P350</accession>
<proteinExistence type="inferred from homology"/>
<evidence type="ECO:0000259" key="8">
    <source>
        <dbReference type="Pfam" id="PF01416"/>
    </source>
</evidence>
<dbReference type="GO" id="GO:0031119">
    <property type="term" value="P:tRNA pseudouridine synthesis"/>
    <property type="evidence" value="ECO:0007669"/>
    <property type="project" value="UniProtKB-UniRule"/>
</dbReference>
<feature type="binding site" evidence="4 6">
    <location>
        <position position="109"/>
    </location>
    <ligand>
        <name>substrate</name>
    </ligand>
</feature>
<dbReference type="PIRSF" id="PIRSF001430">
    <property type="entry name" value="tRNA_psdUrid_synth"/>
    <property type="match status" value="1"/>
</dbReference>
<evidence type="ECO:0000256" key="2">
    <source>
        <dbReference type="ARBA" id="ARBA00022694"/>
    </source>
</evidence>
<name>A0A285P350_9AQUI</name>
<feature type="domain" description="Pseudouridine synthase I TruA alpha/beta" evidence="8">
    <location>
        <begin position="9"/>
        <end position="96"/>
    </location>
</feature>
<evidence type="ECO:0000256" key="1">
    <source>
        <dbReference type="ARBA" id="ARBA00009375"/>
    </source>
</evidence>
<comment type="catalytic activity">
    <reaction evidence="4 7">
        <text>uridine(38/39/40) in tRNA = pseudouridine(38/39/40) in tRNA</text>
        <dbReference type="Rhea" id="RHEA:22376"/>
        <dbReference type="Rhea" id="RHEA-COMP:10085"/>
        <dbReference type="Rhea" id="RHEA-COMP:10087"/>
        <dbReference type="ChEBI" id="CHEBI:65314"/>
        <dbReference type="ChEBI" id="CHEBI:65315"/>
        <dbReference type="EC" id="5.4.99.12"/>
    </reaction>
</comment>
<evidence type="ECO:0000313" key="9">
    <source>
        <dbReference type="EMBL" id="SNZ16179.1"/>
    </source>
</evidence>
<feature type="domain" description="Pseudouridine synthase I TruA alpha/beta" evidence="8">
    <location>
        <begin position="142"/>
        <end position="239"/>
    </location>
</feature>
<dbReference type="InterPro" id="IPR020103">
    <property type="entry name" value="PsdUridine_synth_cat_dom_sf"/>
</dbReference>
<dbReference type="AlphaFoldDB" id="A0A285P350"/>
<organism evidence="9 10">
    <name type="scientific">Hydrogenobacter hydrogenophilus</name>
    <dbReference type="NCBI Taxonomy" id="35835"/>
    <lineage>
        <taxon>Bacteria</taxon>
        <taxon>Pseudomonadati</taxon>
        <taxon>Aquificota</taxon>
        <taxon>Aquificia</taxon>
        <taxon>Aquificales</taxon>
        <taxon>Aquificaceae</taxon>
        <taxon>Hydrogenobacter</taxon>
    </lineage>
</organism>
<evidence type="ECO:0000313" key="10">
    <source>
        <dbReference type="Proteomes" id="UP000218627"/>
    </source>
</evidence>
<dbReference type="FunFam" id="3.30.70.580:FF:000001">
    <property type="entry name" value="tRNA pseudouridine synthase A"/>
    <property type="match status" value="1"/>
</dbReference>
<sequence length="241" mass="27864">MPNYVLLLSYVGTNFHGWQIQPNLRTVQGVLKENLQKMFKEEIKLIGCCRTDAGVHAKEFVANFSAQKEIKPEQVLKALNSMLPQDIGIKKVWIQEGFNARYSVKGKVYLYRILNSHSRDAFIEPFVWRIPTPLDFSLMQKASSLFLGRRDFSAFAKIDDEEKNTLIELEDVKLSKLEELIEIRIRAKSFLRYMVRRIVGSLVQLGLGKIKEEDIQSYLRNEKHCPFTAKAKGLTLERVIL</sequence>
<gene>
    <name evidence="4" type="primary">truA</name>
    <name evidence="9" type="ORF">SAMN06265353_1540</name>
</gene>
<evidence type="ECO:0000256" key="4">
    <source>
        <dbReference type="HAMAP-Rule" id="MF_00171"/>
    </source>
</evidence>
<dbReference type="InterPro" id="IPR020094">
    <property type="entry name" value="TruA/RsuA/RluB/E/F_N"/>
</dbReference>
<keyword evidence="3 4" id="KW-0413">Isomerase</keyword>
<dbReference type="SUPFAM" id="SSF55120">
    <property type="entry name" value="Pseudouridine synthase"/>
    <property type="match status" value="1"/>
</dbReference>
<dbReference type="PANTHER" id="PTHR11142">
    <property type="entry name" value="PSEUDOURIDYLATE SYNTHASE"/>
    <property type="match status" value="1"/>
</dbReference>
<dbReference type="EC" id="5.4.99.12" evidence="4"/>
<evidence type="ECO:0000256" key="7">
    <source>
        <dbReference type="RuleBase" id="RU003792"/>
    </source>
</evidence>
<dbReference type="RefSeq" id="WP_096603050.1">
    <property type="nucleotide sequence ID" value="NZ_OBEN01000010.1"/>
</dbReference>
<evidence type="ECO:0000256" key="3">
    <source>
        <dbReference type="ARBA" id="ARBA00023235"/>
    </source>
</evidence>
<dbReference type="Gene3D" id="3.30.70.660">
    <property type="entry name" value="Pseudouridine synthase I, catalytic domain, C-terminal subdomain"/>
    <property type="match status" value="1"/>
</dbReference>
<dbReference type="InterPro" id="IPR001406">
    <property type="entry name" value="PsdUridine_synth_TruA"/>
</dbReference>
<evidence type="ECO:0000256" key="5">
    <source>
        <dbReference type="PIRSR" id="PIRSR001430-1"/>
    </source>
</evidence>
<dbReference type="NCBIfam" id="TIGR00071">
    <property type="entry name" value="hisT_truA"/>
    <property type="match status" value="1"/>
</dbReference>
<dbReference type="EMBL" id="OBEN01000010">
    <property type="protein sequence ID" value="SNZ16179.1"/>
    <property type="molecule type" value="Genomic_DNA"/>
</dbReference>
<keyword evidence="2 4" id="KW-0819">tRNA processing</keyword>
<dbReference type="Gene3D" id="3.30.70.580">
    <property type="entry name" value="Pseudouridine synthase I, catalytic domain, N-terminal subdomain"/>
    <property type="match status" value="1"/>
</dbReference>
<dbReference type="InterPro" id="IPR020095">
    <property type="entry name" value="PsdUridine_synth_TruA_C"/>
</dbReference>
<dbReference type="GO" id="GO:0003723">
    <property type="term" value="F:RNA binding"/>
    <property type="evidence" value="ECO:0007669"/>
    <property type="project" value="InterPro"/>
</dbReference>
<dbReference type="Pfam" id="PF01416">
    <property type="entry name" value="PseudoU_synth_1"/>
    <property type="match status" value="2"/>
</dbReference>
<evidence type="ECO:0000256" key="6">
    <source>
        <dbReference type="PIRSR" id="PIRSR001430-2"/>
    </source>
</evidence>
<dbReference type="GO" id="GO:0160147">
    <property type="term" value="F:tRNA pseudouridine(38-40) synthase activity"/>
    <property type="evidence" value="ECO:0007669"/>
    <property type="project" value="UniProtKB-EC"/>
</dbReference>
<dbReference type="Proteomes" id="UP000218627">
    <property type="component" value="Unassembled WGS sequence"/>
</dbReference>
<dbReference type="InterPro" id="IPR020097">
    <property type="entry name" value="PsdUridine_synth_TruA_a/b_dom"/>
</dbReference>
<dbReference type="HAMAP" id="MF_00171">
    <property type="entry name" value="TruA"/>
    <property type="match status" value="1"/>
</dbReference>
<comment type="caution">
    <text evidence="4">Lacks conserved residue(s) required for the propagation of feature annotation.</text>
</comment>
<reference evidence="10" key="1">
    <citation type="submission" date="2017-09" db="EMBL/GenBank/DDBJ databases">
        <authorList>
            <person name="Varghese N."/>
            <person name="Submissions S."/>
        </authorList>
    </citation>
    <scope>NUCLEOTIDE SEQUENCE [LARGE SCALE GENOMIC DNA]</scope>
    <source>
        <strain evidence="10">DSM 2913</strain>
    </source>
</reference>
<keyword evidence="10" id="KW-1185">Reference proteome</keyword>
<dbReference type="CDD" id="cd02570">
    <property type="entry name" value="PseudoU_synth_EcTruA"/>
    <property type="match status" value="1"/>
</dbReference>
<dbReference type="PANTHER" id="PTHR11142:SF0">
    <property type="entry name" value="TRNA PSEUDOURIDINE SYNTHASE-LIKE 1"/>
    <property type="match status" value="1"/>
</dbReference>